<evidence type="ECO:0000313" key="1">
    <source>
        <dbReference type="EMBL" id="TDZ23910.1"/>
    </source>
</evidence>
<evidence type="ECO:0000313" key="2">
    <source>
        <dbReference type="Proteomes" id="UP000014480"/>
    </source>
</evidence>
<comment type="caution">
    <text evidence="1">The sequence shown here is derived from an EMBL/GenBank/DDBJ whole genome shotgun (WGS) entry which is preliminary data.</text>
</comment>
<gene>
    <name evidence="1" type="ORF">Cob_v002807</name>
</gene>
<name>A0A484G1D8_COLOR</name>
<accession>A0A484G1D8</accession>
<dbReference type="Proteomes" id="UP000014480">
    <property type="component" value="Unassembled WGS sequence"/>
</dbReference>
<dbReference type="EMBL" id="AMCV02000005">
    <property type="protein sequence ID" value="TDZ23910.1"/>
    <property type="molecule type" value="Genomic_DNA"/>
</dbReference>
<reference evidence="2" key="2">
    <citation type="journal article" date="2019" name="Mol. Plant Microbe Interact.">
        <title>Genome sequence resources for four phytopathogenic fungi from the Colletotrichum orbiculare species complex.</title>
        <authorList>
            <person name="Gan P."/>
            <person name="Tsushima A."/>
            <person name="Narusaka M."/>
            <person name="Narusaka Y."/>
            <person name="Takano Y."/>
            <person name="Kubo Y."/>
            <person name="Shirasu K."/>
        </authorList>
    </citation>
    <scope>GENOME REANNOTATION</scope>
    <source>
        <strain evidence="2">104-T / ATCC 96160 / CBS 514.97 / LARS 414 / MAFF 240422</strain>
    </source>
</reference>
<sequence length="111" mass="12362">MDGTSPRALDHLHCRYVLHIVLAVYLPTNQPLLKVQGSLLTWDAALVPDHRLHDVQITLKGPADGWQDARRKIGGARKAATGTEITALNTYRQREQDVKCLQDAAMQRQPG</sequence>
<organism evidence="1 2">
    <name type="scientific">Colletotrichum orbiculare (strain 104-T / ATCC 96160 / CBS 514.97 / LARS 414 / MAFF 240422)</name>
    <name type="common">Cucumber anthracnose fungus</name>
    <name type="synonym">Colletotrichum lagenarium</name>
    <dbReference type="NCBI Taxonomy" id="1213857"/>
    <lineage>
        <taxon>Eukaryota</taxon>
        <taxon>Fungi</taxon>
        <taxon>Dikarya</taxon>
        <taxon>Ascomycota</taxon>
        <taxon>Pezizomycotina</taxon>
        <taxon>Sordariomycetes</taxon>
        <taxon>Hypocreomycetidae</taxon>
        <taxon>Glomerellales</taxon>
        <taxon>Glomerellaceae</taxon>
        <taxon>Colletotrichum</taxon>
        <taxon>Colletotrichum orbiculare species complex</taxon>
    </lineage>
</organism>
<dbReference type="AlphaFoldDB" id="A0A484G1D8"/>
<reference evidence="2" key="1">
    <citation type="journal article" date="2013" name="New Phytol.">
        <title>Comparative genomic and transcriptomic analyses reveal the hemibiotrophic stage shift of Colletotrichum fungi.</title>
        <authorList>
            <person name="Gan P."/>
            <person name="Ikeda K."/>
            <person name="Irieda H."/>
            <person name="Narusaka M."/>
            <person name="O'Connell R.J."/>
            <person name="Narusaka Y."/>
            <person name="Takano Y."/>
            <person name="Kubo Y."/>
            <person name="Shirasu K."/>
        </authorList>
    </citation>
    <scope>NUCLEOTIDE SEQUENCE [LARGE SCALE GENOMIC DNA]</scope>
    <source>
        <strain evidence="2">104-T / ATCC 96160 / CBS 514.97 / LARS 414 / MAFF 240422</strain>
    </source>
</reference>
<proteinExistence type="predicted"/>
<protein>
    <submittedName>
        <fullName evidence="1">Uncharacterized protein</fullName>
    </submittedName>
</protein>
<keyword evidence="2" id="KW-1185">Reference proteome</keyword>